<gene>
    <name evidence="1" type="ORF">SAMN05444320_105441</name>
</gene>
<evidence type="ECO:0000313" key="1">
    <source>
        <dbReference type="EMBL" id="SHF90891.1"/>
    </source>
</evidence>
<dbReference type="EMBL" id="FQVN01000005">
    <property type="protein sequence ID" value="SHF90891.1"/>
    <property type="molecule type" value="Genomic_DNA"/>
</dbReference>
<dbReference type="AlphaFoldDB" id="A0A1M5FIC3"/>
<accession>A0A1M5FIC3</accession>
<reference evidence="1 2" key="1">
    <citation type="submission" date="2016-11" db="EMBL/GenBank/DDBJ databases">
        <authorList>
            <person name="Jaros S."/>
            <person name="Januszkiewicz K."/>
            <person name="Wedrychowicz H."/>
        </authorList>
    </citation>
    <scope>NUCLEOTIDE SEQUENCE [LARGE SCALE GENOMIC DNA]</scope>
    <source>
        <strain evidence="1 2">DSM 44523</strain>
    </source>
</reference>
<protein>
    <submittedName>
        <fullName evidence="1">Uncharacterized protein</fullName>
    </submittedName>
</protein>
<sequence length="62" mass="7581">MIRRQIRKNGELFRVCAECEAVWLHEAPVRRDNCTYLRTYMEEWGLTDSWEHFDQLESYDSP</sequence>
<proteinExistence type="predicted"/>
<name>A0A1M5FIC3_STRHI</name>
<keyword evidence="2" id="KW-1185">Reference proteome</keyword>
<evidence type="ECO:0000313" key="2">
    <source>
        <dbReference type="Proteomes" id="UP000184501"/>
    </source>
</evidence>
<organism evidence="1 2">
    <name type="scientific">Streptoalloteichus hindustanus</name>
    <dbReference type="NCBI Taxonomy" id="2017"/>
    <lineage>
        <taxon>Bacteria</taxon>
        <taxon>Bacillati</taxon>
        <taxon>Actinomycetota</taxon>
        <taxon>Actinomycetes</taxon>
        <taxon>Pseudonocardiales</taxon>
        <taxon>Pseudonocardiaceae</taxon>
        <taxon>Streptoalloteichus</taxon>
    </lineage>
</organism>
<dbReference type="Proteomes" id="UP000184501">
    <property type="component" value="Unassembled WGS sequence"/>
</dbReference>